<keyword evidence="2" id="KW-1185">Reference proteome</keyword>
<sequence length="1106" mass="125041">MVSKGTGRCVRQLYDICRAGSSRNQEGTCLTADEWAEYCSLKVCASPVDYQGFDGVLGLCVCRTAGLDSLCNRKCRRLQRGRLQITCKGEAHFRITDRNGLKVDVPWSHLGRVLNSGNAIEESQCPPQYGFSQPVHLVEISDSILKNNEFWDYERQIDLEFFNTNTFYRILLRQSLAVSVRISQHKNEVKKLYQKIAKETNSLRELWMERMNFAGRGMVINKKDMAMYVKICHKMRLEIERRKHIGLEFQEILNKQQELLHNDWRCREEHQVTFSTTLRAAVLLLEERIDNSEDRKALLSTRDPKRVAGQIEALMLQMSDAITNECQRLNTWALLGEGIGAQLVSKKTSIGLSKEELIGVVCQREEHVIPYVSHPQSRDTGLPVKLQLRSLHRQSELKLGGPIADAKTGIEVPILAVTIHLQTGLVYPLGGTYISPATNMLAPIEIGAPMVHKKTGQVVPIIGVGLDTSTGMVVPLGGVLEPSKTPLILGDSFSEPLSGKSAQIAGVYIQETRVLPHAGGYQALLDSALLVCEIRALEALKEYKDSSVVQETDEVACPQKQRSRLMDALESLVKARTRSWAHIIHTEHNLERQRKEAKDLADKGGSVGLIPITLGARSIDEITGELGPVVGARIDPQTRIVVPVTQSSGSSSRRKPAGGMLDALEEELNCRRAHWHLQRHKEEALHVDLKGLIQVSDTKADCKFEKVEEDVTALEDTIDMLQDSAQSEAQRRDIQDSHFASLMPNDIVLLVSHVNKEEAEQQLLYLAMAQTFLEKVTQFLQKMRGDESRQRGQLKELQEGIDRHAEESSRRRYQQVKSLLTREFQKNMMSRWTGLDMVYIRLEHIRDLAELCVLEAKVPETNLLLASSLPTNKYTRNAFRNSFFYQHSQKTLFIRRQRLASVGDFSLLLVHCLSHLAADELNDDSNPQFLRIFHQALKALFEDMFFLRFRIPPTSNALNLRASTTDKLFQNEFDPEIYTDAISDLLNIKLKDPKTLAFFAEHLQRRTAAGKSNTTGTPVKDLRAKKIIEHLQGQSEIQRSNGDCFESKSELDLEDIEEKIDNVTMELTAVFETEQEVQESTVSVSKKIAFLKEIEELEAEFDSRGK</sequence>
<evidence type="ECO:0000313" key="2">
    <source>
        <dbReference type="Proteomes" id="UP000288216"/>
    </source>
</evidence>
<protein>
    <submittedName>
        <fullName evidence="1">Uncharacterized protein</fullName>
    </submittedName>
</protein>
<name>A0A401NWQ4_SCYTO</name>
<accession>A0A401NWQ4</accession>
<dbReference type="PANTHER" id="PTHR47236">
    <property type="entry name" value="GENE, 32742-RELATED-RELATED"/>
    <property type="match status" value="1"/>
</dbReference>
<evidence type="ECO:0000313" key="1">
    <source>
        <dbReference type="EMBL" id="GCB65295.1"/>
    </source>
</evidence>
<dbReference type="EMBL" id="BFAA01004186">
    <property type="protein sequence ID" value="GCB65295.1"/>
    <property type="molecule type" value="Genomic_DNA"/>
</dbReference>
<dbReference type="PANTHER" id="PTHR47236:SF4">
    <property type="entry name" value="GENE 9195-RELATED"/>
    <property type="match status" value="1"/>
</dbReference>
<dbReference type="Proteomes" id="UP000288216">
    <property type="component" value="Unassembled WGS sequence"/>
</dbReference>
<gene>
    <name evidence="1" type="ORF">scyTo_0009942</name>
</gene>
<dbReference type="AlphaFoldDB" id="A0A401NWQ4"/>
<dbReference type="OMA" id="KMYLRTL"/>
<comment type="caution">
    <text evidence="1">The sequence shown here is derived from an EMBL/GenBank/DDBJ whole genome shotgun (WGS) entry which is preliminary data.</text>
</comment>
<proteinExistence type="predicted"/>
<dbReference type="OrthoDB" id="439917at2759"/>
<reference evidence="1 2" key="1">
    <citation type="journal article" date="2018" name="Nat. Ecol. Evol.">
        <title>Shark genomes provide insights into elasmobranch evolution and the origin of vertebrates.</title>
        <authorList>
            <person name="Hara Y"/>
            <person name="Yamaguchi K"/>
            <person name="Onimaru K"/>
            <person name="Kadota M"/>
            <person name="Koyanagi M"/>
            <person name="Keeley SD"/>
            <person name="Tatsumi K"/>
            <person name="Tanaka K"/>
            <person name="Motone F"/>
            <person name="Kageyama Y"/>
            <person name="Nozu R"/>
            <person name="Adachi N"/>
            <person name="Nishimura O"/>
            <person name="Nakagawa R"/>
            <person name="Tanegashima C"/>
            <person name="Kiyatake I"/>
            <person name="Matsumoto R"/>
            <person name="Murakumo K"/>
            <person name="Nishida K"/>
            <person name="Terakita A"/>
            <person name="Kuratani S"/>
            <person name="Sato K"/>
            <person name="Hyodo S Kuraku.S."/>
        </authorList>
    </citation>
    <scope>NUCLEOTIDE SEQUENCE [LARGE SCALE GENOMIC DNA]</scope>
</reference>
<dbReference type="STRING" id="75743.A0A401NWQ4"/>
<organism evidence="1 2">
    <name type="scientific">Scyliorhinus torazame</name>
    <name type="common">Cloudy catshark</name>
    <name type="synonym">Catulus torazame</name>
    <dbReference type="NCBI Taxonomy" id="75743"/>
    <lineage>
        <taxon>Eukaryota</taxon>
        <taxon>Metazoa</taxon>
        <taxon>Chordata</taxon>
        <taxon>Craniata</taxon>
        <taxon>Vertebrata</taxon>
        <taxon>Chondrichthyes</taxon>
        <taxon>Elasmobranchii</taxon>
        <taxon>Galeomorphii</taxon>
        <taxon>Galeoidea</taxon>
        <taxon>Carcharhiniformes</taxon>
        <taxon>Scyliorhinidae</taxon>
        <taxon>Scyliorhinus</taxon>
    </lineage>
</organism>